<name>A0A8H8CI65_PSICU</name>
<feature type="signal peptide" evidence="3">
    <location>
        <begin position="1"/>
        <end position="22"/>
    </location>
</feature>
<feature type="chain" id="PRO_5034263157" description="Autophagy-related protein 27" evidence="3">
    <location>
        <begin position="23"/>
        <end position="448"/>
    </location>
</feature>
<keyword evidence="2" id="KW-0812">Transmembrane</keyword>
<feature type="region of interest" description="Disordered" evidence="1">
    <location>
        <begin position="258"/>
        <end position="282"/>
    </location>
</feature>
<evidence type="ECO:0000256" key="3">
    <source>
        <dbReference type="SAM" id="SignalP"/>
    </source>
</evidence>
<comment type="caution">
    <text evidence="4">The sequence shown here is derived from an EMBL/GenBank/DDBJ whole genome shotgun (WGS) entry which is preliminary data.</text>
</comment>
<evidence type="ECO:0008006" key="5">
    <source>
        <dbReference type="Google" id="ProtNLM"/>
    </source>
</evidence>
<feature type="compositionally biased region" description="Acidic residues" evidence="1">
    <location>
        <begin position="265"/>
        <end position="282"/>
    </location>
</feature>
<keyword evidence="2" id="KW-1133">Transmembrane helix</keyword>
<dbReference type="Gene3D" id="2.70.130.10">
    <property type="entry name" value="Mannose-6-phosphate receptor binding domain"/>
    <property type="match status" value="1"/>
</dbReference>
<keyword evidence="3" id="KW-0732">Signal</keyword>
<evidence type="ECO:0000256" key="2">
    <source>
        <dbReference type="SAM" id="Phobius"/>
    </source>
</evidence>
<dbReference type="InterPro" id="IPR009011">
    <property type="entry name" value="Man6P_isomerase_rcpt-bd_dom_sf"/>
</dbReference>
<accession>A0A8H8CI65</accession>
<dbReference type="OrthoDB" id="29460at2759"/>
<organism evidence="4">
    <name type="scientific">Psilocybe cubensis</name>
    <name type="common">Psychedelic mushroom</name>
    <name type="synonym">Stropharia cubensis</name>
    <dbReference type="NCBI Taxonomy" id="181762"/>
    <lineage>
        <taxon>Eukaryota</taxon>
        <taxon>Fungi</taxon>
        <taxon>Dikarya</taxon>
        <taxon>Basidiomycota</taxon>
        <taxon>Agaricomycotina</taxon>
        <taxon>Agaricomycetes</taxon>
        <taxon>Agaricomycetidae</taxon>
        <taxon>Agaricales</taxon>
        <taxon>Agaricineae</taxon>
        <taxon>Strophariaceae</taxon>
        <taxon>Psilocybe</taxon>
    </lineage>
</organism>
<proteinExistence type="predicted"/>
<keyword evidence="2" id="KW-0472">Membrane</keyword>
<evidence type="ECO:0000256" key="1">
    <source>
        <dbReference type="SAM" id="MobiDB-lite"/>
    </source>
</evidence>
<evidence type="ECO:0000313" key="4">
    <source>
        <dbReference type="EMBL" id="KAG5167297.1"/>
    </source>
</evidence>
<reference evidence="4" key="1">
    <citation type="submission" date="2021-02" db="EMBL/GenBank/DDBJ databases">
        <title>Psilocybe cubensis genome.</title>
        <authorList>
            <person name="Mckernan K.J."/>
            <person name="Crawford S."/>
            <person name="Trippe A."/>
            <person name="Kane L.T."/>
            <person name="Mclaughlin S."/>
        </authorList>
    </citation>
    <scope>NUCLEOTIDE SEQUENCE [LARGE SCALE GENOMIC DNA]</scope>
    <source>
        <strain evidence="4">MGC-MH-2018</strain>
    </source>
</reference>
<dbReference type="AlphaFoldDB" id="A0A8H8CI65"/>
<dbReference type="EMBL" id="JAFIQS010000007">
    <property type="protein sequence ID" value="KAG5167297.1"/>
    <property type="molecule type" value="Genomic_DNA"/>
</dbReference>
<protein>
    <recommendedName>
        <fullName evidence="5">Autophagy-related protein 27</fullName>
    </recommendedName>
</protein>
<feature type="transmembrane region" description="Helical" evidence="2">
    <location>
        <begin position="292"/>
        <end position="311"/>
    </location>
</feature>
<sequence>MSRSQFLAYFLLGSLLTTRGRADRVVVHTIKDNDLRQDCVFELNNYGYNLCPLVERKEIVERDSVGKSYDVEKGEGPSTGLRIYEVALGGLDESSYSTRVSSRLEGSGCDMDTWICMLGELGCCAGKFPAILGAQLLIETCGDGRIASQDNVDIRRSAPIASSIARKARSTRMTRLLRSTVSLNISGNDNESYNRPLKLSLYGGTVGKQKQSAEVSFVCCDKEKLKYVREEKGVHFFSWATSHGCPVRLAGQTHSNIAAANEPGSEGEESAPEEKQGDDDLMPLDNSRARRWIAIIMVVLVSGLLFGTVLLSSSRARSLATENLKSATYAVLPLLSHLYIKLLPIGNSVFQATKAIAHAGSRFRQGDSKLVRWAQEDMSLMDSEDFMVNGSGAMGEDDWNINGMEEYIPLTVSPQHGRRSVRSYGATPDVETFSERGAFSGFAKYFHR</sequence>
<gene>
    <name evidence="4" type="ORF">JR316_007644</name>
</gene>